<protein>
    <submittedName>
        <fullName evidence="1">Uncharacterized protein</fullName>
    </submittedName>
</protein>
<accession>A0A087S377</accession>
<keyword evidence="2" id="KW-1185">Reference proteome</keyword>
<evidence type="ECO:0000313" key="2">
    <source>
        <dbReference type="Proteomes" id="UP000029387"/>
    </source>
</evidence>
<dbReference type="AlphaFoldDB" id="A0A087S377"/>
<sequence>MTVSKSLDPKYLVNIEIGMDVMILEDNQKENKLIPCKVKKKISTDSIVELGVKVECEDGKIGRVKFIGEEAEYREPDELLTLLEKRLRILIEEVLSKTSENWWQDRISKTIQENVELKNEKYEKLRNLLDVDEFSSLEQTDFVHLQWIITGKKNYQFFKDIFGEDKSAIAVKLFELSHFRNIDAHSKELKNLEKQKIRIYFHDIDYQIRRYYKKSSNL</sequence>
<proteinExistence type="predicted"/>
<organism evidence="1 2">
    <name type="scientific">Marine Group I thaumarchaeote SCGC AAA799-P11</name>
    <dbReference type="NCBI Taxonomy" id="1502295"/>
    <lineage>
        <taxon>Archaea</taxon>
        <taxon>Nitrososphaerota</taxon>
        <taxon>Marine Group I</taxon>
    </lineage>
</organism>
<dbReference type="Proteomes" id="UP000029387">
    <property type="component" value="Unassembled WGS sequence"/>
</dbReference>
<comment type="caution">
    <text evidence="1">The sequence shown here is derived from an EMBL/GenBank/DDBJ whole genome shotgun (WGS) entry which is preliminary data.</text>
</comment>
<reference evidence="1 2" key="1">
    <citation type="submission" date="2014-06" db="EMBL/GenBank/DDBJ databases">
        <authorList>
            <person name="Ngugi D.K."/>
            <person name="Blom J."/>
            <person name="Alam I."/>
            <person name="Rashid M."/>
            <person name="Baalawi W."/>
            <person name="Zhang G."/>
            <person name="Hikmawan T."/>
            <person name="Guan Y."/>
            <person name="Antunes A."/>
            <person name="Siam R."/>
            <person name="El-Dorry H."/>
            <person name="Bajic V."/>
            <person name="Stingl U."/>
        </authorList>
    </citation>
    <scope>NUCLEOTIDE SEQUENCE [LARGE SCALE GENOMIC DNA]</scope>
    <source>
        <strain evidence="1">SCGC AAA799-P11</strain>
    </source>
</reference>
<gene>
    <name evidence="1" type="ORF">AAA799P11_00257</name>
</gene>
<evidence type="ECO:0000313" key="1">
    <source>
        <dbReference type="EMBL" id="KFM20181.1"/>
    </source>
</evidence>
<dbReference type="EMBL" id="JOSZ01000002">
    <property type="protein sequence ID" value="KFM20181.1"/>
    <property type="molecule type" value="Genomic_DNA"/>
</dbReference>
<name>A0A087S377_9ARCH</name>